<gene>
    <name evidence="13" type="ORF">SAMN05216290_3322</name>
</gene>
<evidence type="ECO:0000259" key="11">
    <source>
        <dbReference type="Pfam" id="PF00593"/>
    </source>
</evidence>
<evidence type="ECO:0000256" key="9">
    <source>
        <dbReference type="RuleBase" id="RU003357"/>
    </source>
</evidence>
<dbReference type="Gene3D" id="2.170.130.10">
    <property type="entry name" value="TonB-dependent receptor, plug domain"/>
    <property type="match status" value="1"/>
</dbReference>
<dbReference type="RefSeq" id="WP_090259945.1">
    <property type="nucleotide sequence ID" value="NZ_FOIR01000003.1"/>
</dbReference>
<dbReference type="PANTHER" id="PTHR30069:SF57">
    <property type="entry name" value="TONB-DEPENDENT RECEPTOR"/>
    <property type="match status" value="1"/>
</dbReference>
<protein>
    <submittedName>
        <fullName evidence="13">Outer membrane receptor for ferrienterochelin and colicins</fullName>
    </submittedName>
</protein>
<dbReference type="Gene3D" id="2.40.170.20">
    <property type="entry name" value="TonB-dependent receptor, beta-barrel domain"/>
    <property type="match status" value="1"/>
</dbReference>
<organism evidence="13 14">
    <name type="scientific">Roseivirga pacifica</name>
    <dbReference type="NCBI Taxonomy" id="1267423"/>
    <lineage>
        <taxon>Bacteria</taxon>
        <taxon>Pseudomonadati</taxon>
        <taxon>Bacteroidota</taxon>
        <taxon>Cytophagia</taxon>
        <taxon>Cytophagales</taxon>
        <taxon>Roseivirgaceae</taxon>
        <taxon>Roseivirga</taxon>
    </lineage>
</organism>
<evidence type="ECO:0000313" key="14">
    <source>
        <dbReference type="Proteomes" id="UP000199437"/>
    </source>
</evidence>
<keyword evidence="7 8" id="KW-0998">Cell outer membrane</keyword>
<evidence type="ECO:0000313" key="13">
    <source>
        <dbReference type="EMBL" id="SEW37615.1"/>
    </source>
</evidence>
<feature type="domain" description="TonB-dependent receptor plug" evidence="12">
    <location>
        <begin position="117"/>
        <end position="223"/>
    </location>
</feature>
<dbReference type="InterPro" id="IPR036942">
    <property type="entry name" value="Beta-barrel_TonB_sf"/>
</dbReference>
<dbReference type="OrthoDB" id="1109239at2"/>
<keyword evidence="3 8" id="KW-1134">Transmembrane beta strand</keyword>
<dbReference type="EMBL" id="FOIR01000003">
    <property type="protein sequence ID" value="SEW37615.1"/>
    <property type="molecule type" value="Genomic_DNA"/>
</dbReference>
<name>A0A1I0R9X5_9BACT</name>
<sequence>MRCLLLSSCLVFCYLSSFAQGSIVGIVKDFEGPLQSAVVVVGNTNRATVTNEHGRFIFEDLPVGVVRLVVSFVGYKNEVVEVTVENDKTATVEVHVIPDVLGLDDVVVSASRYEQNRREAPVRVDVIGQKTLNLTQSVNLAEGLNFQPGLRVETNCQNCGFTQVRMNGLEGPYTQVLVNSRPVFSALVGVYGLEQIPVYMIDRIEVVKGGGSALYGSNAIAGTINIITKEPVLNTWEVKSNYASIDGQSNDFNHTINGAYVANDLAYGISGFASLRNRESYDANGDGFTEMVELESASVGTKFFYKPRPSTKLTLDASLIDEYRRGGNLLSLPPEYTDITEQLDHNIVMGGLNVDQILNDGIDKLSLYGSIQHTDRDSYYGGLGGSYTAQDSLLAANAYGETTDQALVSGVQWSHANGGTHAFISGVELQHNTTDDRIPGYNRIVDQQVTNLGAFIQWEWQTNDRLKLLSGVRFDQSKVSGLYELGDISRSIENKLSVLSPRFTMLYDLSQNWQFRGGYARGFRAPQAFNEDLHISSAGGEPLFVIISDGLDKETSDAFTGSFSYTQTEASNQISLVIEGFYNRLNNPFVLVNTGSQLPNGSLVEEVRNGEGAYVTGVNLELNYATQSWTYQSGFTLQQSRYVEEQVLFEPEGSAEGSTVVSDEFMRMPNHYGFFNVSYSTEKDWQFSFANVLTGPMKVPEILQSTGQMVIRNSDWFWDSTIKVAHHFHLGSKLHLEASAGVQNLWNSYQSDFQTGPTRDSDYIYGPGRPRTYFVGLKIGNRD</sequence>
<feature type="domain" description="TonB-dependent receptor-like beta-barrel" evidence="11">
    <location>
        <begin position="325"/>
        <end position="690"/>
    </location>
</feature>
<dbReference type="SUPFAM" id="SSF49464">
    <property type="entry name" value="Carboxypeptidase regulatory domain-like"/>
    <property type="match status" value="1"/>
</dbReference>
<dbReference type="GO" id="GO:0044718">
    <property type="term" value="P:siderophore transmembrane transport"/>
    <property type="evidence" value="ECO:0007669"/>
    <property type="project" value="TreeGrafter"/>
</dbReference>
<evidence type="ECO:0000256" key="2">
    <source>
        <dbReference type="ARBA" id="ARBA00022448"/>
    </source>
</evidence>
<dbReference type="InterPro" id="IPR012910">
    <property type="entry name" value="Plug_dom"/>
</dbReference>
<evidence type="ECO:0000256" key="6">
    <source>
        <dbReference type="ARBA" id="ARBA00023136"/>
    </source>
</evidence>
<dbReference type="GO" id="GO:0009279">
    <property type="term" value="C:cell outer membrane"/>
    <property type="evidence" value="ECO:0007669"/>
    <property type="project" value="UniProtKB-SubCell"/>
</dbReference>
<evidence type="ECO:0000256" key="7">
    <source>
        <dbReference type="ARBA" id="ARBA00023237"/>
    </source>
</evidence>
<keyword evidence="13" id="KW-0675">Receptor</keyword>
<evidence type="ECO:0000256" key="4">
    <source>
        <dbReference type="ARBA" id="ARBA00022692"/>
    </source>
</evidence>
<keyword evidence="2 8" id="KW-0813">Transport</keyword>
<dbReference type="Gene3D" id="2.60.40.1120">
    <property type="entry name" value="Carboxypeptidase-like, regulatory domain"/>
    <property type="match status" value="1"/>
</dbReference>
<dbReference type="Proteomes" id="UP000199437">
    <property type="component" value="Unassembled WGS sequence"/>
</dbReference>
<dbReference type="PANTHER" id="PTHR30069">
    <property type="entry name" value="TONB-DEPENDENT OUTER MEMBRANE RECEPTOR"/>
    <property type="match status" value="1"/>
</dbReference>
<dbReference type="InterPro" id="IPR039426">
    <property type="entry name" value="TonB-dep_rcpt-like"/>
</dbReference>
<dbReference type="AlphaFoldDB" id="A0A1I0R9X5"/>
<dbReference type="InterPro" id="IPR000531">
    <property type="entry name" value="Beta-barrel_TonB"/>
</dbReference>
<evidence type="ECO:0000259" key="12">
    <source>
        <dbReference type="Pfam" id="PF07715"/>
    </source>
</evidence>
<accession>A0A1I0R9X5</accession>
<evidence type="ECO:0000256" key="10">
    <source>
        <dbReference type="SAM" id="SignalP"/>
    </source>
</evidence>
<dbReference type="InterPro" id="IPR037066">
    <property type="entry name" value="Plug_dom_sf"/>
</dbReference>
<evidence type="ECO:0000256" key="5">
    <source>
        <dbReference type="ARBA" id="ARBA00023077"/>
    </source>
</evidence>
<dbReference type="InterPro" id="IPR008969">
    <property type="entry name" value="CarboxyPept-like_regulatory"/>
</dbReference>
<dbReference type="GeneID" id="99987999"/>
<keyword evidence="10" id="KW-0732">Signal</keyword>
<comment type="similarity">
    <text evidence="8 9">Belongs to the TonB-dependent receptor family.</text>
</comment>
<dbReference type="SUPFAM" id="SSF56935">
    <property type="entry name" value="Porins"/>
    <property type="match status" value="1"/>
</dbReference>
<proteinExistence type="inferred from homology"/>
<dbReference type="PROSITE" id="PS52016">
    <property type="entry name" value="TONB_DEPENDENT_REC_3"/>
    <property type="match status" value="1"/>
</dbReference>
<keyword evidence="4 8" id="KW-0812">Transmembrane</keyword>
<keyword evidence="14" id="KW-1185">Reference proteome</keyword>
<evidence type="ECO:0000256" key="1">
    <source>
        <dbReference type="ARBA" id="ARBA00004571"/>
    </source>
</evidence>
<evidence type="ECO:0000256" key="8">
    <source>
        <dbReference type="PROSITE-ProRule" id="PRU01360"/>
    </source>
</evidence>
<dbReference type="Pfam" id="PF07715">
    <property type="entry name" value="Plug"/>
    <property type="match status" value="1"/>
</dbReference>
<dbReference type="Pfam" id="PF13715">
    <property type="entry name" value="CarbopepD_reg_2"/>
    <property type="match status" value="1"/>
</dbReference>
<comment type="subcellular location">
    <subcellularLocation>
        <location evidence="1 8">Cell outer membrane</location>
        <topology evidence="1 8">Multi-pass membrane protein</topology>
    </subcellularLocation>
</comment>
<feature type="signal peptide" evidence="10">
    <location>
        <begin position="1"/>
        <end position="19"/>
    </location>
</feature>
<evidence type="ECO:0000256" key="3">
    <source>
        <dbReference type="ARBA" id="ARBA00022452"/>
    </source>
</evidence>
<feature type="chain" id="PRO_5011463710" evidence="10">
    <location>
        <begin position="20"/>
        <end position="783"/>
    </location>
</feature>
<dbReference type="Pfam" id="PF00593">
    <property type="entry name" value="TonB_dep_Rec_b-barrel"/>
    <property type="match status" value="1"/>
</dbReference>
<dbReference type="STRING" id="1267423.SAMN05216290_3322"/>
<keyword evidence="6 8" id="KW-0472">Membrane</keyword>
<dbReference type="GO" id="GO:0015344">
    <property type="term" value="F:siderophore uptake transmembrane transporter activity"/>
    <property type="evidence" value="ECO:0007669"/>
    <property type="project" value="TreeGrafter"/>
</dbReference>
<keyword evidence="5 9" id="KW-0798">TonB box</keyword>
<reference evidence="14" key="1">
    <citation type="submission" date="2016-10" db="EMBL/GenBank/DDBJ databases">
        <authorList>
            <person name="Varghese N."/>
            <person name="Submissions S."/>
        </authorList>
    </citation>
    <scope>NUCLEOTIDE SEQUENCE [LARGE SCALE GENOMIC DNA]</scope>
    <source>
        <strain evidence="14">CGMCC 1.12402</strain>
    </source>
</reference>